<dbReference type="NCBIfam" id="TIGR02795">
    <property type="entry name" value="tol_pal_ybgF"/>
    <property type="match status" value="1"/>
</dbReference>
<feature type="chain" id="PRO_5009984501" description="Cell division coordinator CpoB" evidence="1">
    <location>
        <begin position="23"/>
        <end position="275"/>
    </location>
</feature>
<dbReference type="Proteomes" id="UP000051870">
    <property type="component" value="Unassembled WGS sequence"/>
</dbReference>
<comment type="similarity">
    <text evidence="1">Belongs to the CpoB family.</text>
</comment>
<keyword evidence="1" id="KW-0574">Periplasm</keyword>
<dbReference type="Pfam" id="PF13174">
    <property type="entry name" value="TPR_6"/>
    <property type="match status" value="1"/>
</dbReference>
<keyword evidence="1" id="KW-0732">Signal</keyword>
<dbReference type="InterPro" id="IPR014162">
    <property type="entry name" value="CpoB_C"/>
</dbReference>
<protein>
    <recommendedName>
        <fullName evidence="1">Cell division coordinator CpoB</fullName>
    </recommendedName>
</protein>
<accession>A0A0N7M8G0</accession>
<proteinExistence type="inferred from homology"/>
<organism evidence="2 3">
    <name type="scientific">Shimia thalassica</name>
    <dbReference type="NCBI Taxonomy" id="1715693"/>
    <lineage>
        <taxon>Bacteria</taxon>
        <taxon>Pseudomonadati</taxon>
        <taxon>Pseudomonadota</taxon>
        <taxon>Alphaproteobacteria</taxon>
        <taxon>Rhodobacterales</taxon>
        <taxon>Roseobacteraceae</taxon>
    </lineage>
</organism>
<feature type="coiled-coil region" evidence="1">
    <location>
        <begin position="29"/>
        <end position="96"/>
    </location>
</feature>
<dbReference type="RefSeq" id="WP_058309925.1">
    <property type="nucleotide sequence ID" value="NZ_CYTW01000001.1"/>
</dbReference>
<dbReference type="GO" id="GO:0043093">
    <property type="term" value="P:FtsZ-dependent cytokinesis"/>
    <property type="evidence" value="ECO:0007669"/>
    <property type="project" value="UniProtKB-UniRule"/>
</dbReference>
<dbReference type="AlphaFoldDB" id="A0A0N7M8G0"/>
<evidence type="ECO:0000313" key="2">
    <source>
        <dbReference type="EMBL" id="CUJ87162.1"/>
    </source>
</evidence>
<dbReference type="EMBL" id="CYTW01000001">
    <property type="protein sequence ID" value="CUJ87162.1"/>
    <property type="molecule type" value="Genomic_DNA"/>
</dbReference>
<dbReference type="InterPro" id="IPR034706">
    <property type="entry name" value="CpoB"/>
</dbReference>
<reference evidence="3" key="1">
    <citation type="submission" date="2015-09" db="EMBL/GenBank/DDBJ databases">
        <authorList>
            <person name="Rodrigo-Torres Lidia"/>
            <person name="Arahal R.David."/>
        </authorList>
    </citation>
    <scope>NUCLEOTIDE SEQUENCE [LARGE SCALE GENOMIC DNA]</scope>
    <source>
        <strain evidence="3">CECT 7735</strain>
    </source>
</reference>
<feature type="signal peptide" evidence="1">
    <location>
        <begin position="1"/>
        <end position="22"/>
    </location>
</feature>
<gene>
    <name evidence="1" type="primary">cpoB</name>
    <name evidence="2" type="ORF">PH7735_00724</name>
</gene>
<keyword evidence="1" id="KW-0131">Cell cycle</keyword>
<dbReference type="InterPro" id="IPR011990">
    <property type="entry name" value="TPR-like_helical_dom_sf"/>
</dbReference>
<comment type="function">
    <text evidence="1">Mediates coordination of peptidoglycan synthesis and outer membrane constriction during cell division.</text>
</comment>
<comment type="subcellular location">
    <subcellularLocation>
        <location evidence="1">Periplasm</location>
    </subcellularLocation>
</comment>
<dbReference type="SUPFAM" id="SSF48452">
    <property type="entry name" value="TPR-like"/>
    <property type="match status" value="1"/>
</dbReference>
<evidence type="ECO:0000313" key="3">
    <source>
        <dbReference type="Proteomes" id="UP000051870"/>
    </source>
</evidence>
<keyword evidence="3" id="KW-1185">Reference proteome</keyword>
<dbReference type="InterPro" id="IPR019734">
    <property type="entry name" value="TPR_rpt"/>
</dbReference>
<dbReference type="GeneID" id="83879800"/>
<dbReference type="HAMAP" id="MF_02066">
    <property type="entry name" value="CpoB"/>
    <property type="match status" value="1"/>
</dbReference>
<sequence precursor="true">MRLTVSVLALSIAFCLPLGANAQSKDETLADVRQQLSVLYVEMQRLKRDLSTTGTPQGIDTSGTTLQRLDAIESELQRLTGRTEQLENRVERVVEDGTNRIGDLEFRLVELEGGDVSQLGETTTLGGDVEVIEAPAEPSGSTNSTSELAVGEGPDFDRAAKALGEGDYRSAADQFSAFLMTYPGSPLEAEAHLRRGEALAGLGETTSAARAFLDSYSGNPQSRVADEALFRLGKSLGVLGQKNEACVTLSEVNVRHPGSPWVGQAQSEMLALECN</sequence>
<keyword evidence="1" id="KW-0175">Coiled coil</keyword>
<dbReference type="Gene3D" id="1.25.40.10">
    <property type="entry name" value="Tetratricopeptide repeat domain"/>
    <property type="match status" value="1"/>
</dbReference>
<keyword evidence="1" id="KW-0132">Cell division</keyword>
<name>A0A0N7M8G0_9RHOB</name>
<dbReference type="GO" id="GO:0030288">
    <property type="term" value="C:outer membrane-bounded periplasmic space"/>
    <property type="evidence" value="ECO:0007669"/>
    <property type="project" value="UniProtKB-UniRule"/>
</dbReference>
<dbReference type="STRING" id="1715693.PH7735_00724"/>
<evidence type="ECO:0000256" key="1">
    <source>
        <dbReference type="HAMAP-Rule" id="MF_02066"/>
    </source>
</evidence>